<comment type="pathway">
    <text evidence="1">Secondary metabolite biosynthesis; hopanoid biosynthesis.</text>
</comment>
<evidence type="ECO:0000256" key="3">
    <source>
        <dbReference type="ARBA" id="ARBA00022737"/>
    </source>
</evidence>
<dbReference type="InterPro" id="IPR008930">
    <property type="entry name" value="Terpenoid_cyclase/PrenylTrfase"/>
</dbReference>
<dbReference type="EMBL" id="BJCH01000016">
    <property type="protein sequence ID" value="GCL46197.1"/>
    <property type="molecule type" value="Genomic_DNA"/>
</dbReference>
<evidence type="ECO:0000256" key="2">
    <source>
        <dbReference type="ARBA" id="ARBA00009755"/>
    </source>
</evidence>
<evidence type="ECO:0000259" key="4">
    <source>
        <dbReference type="Pfam" id="PF13243"/>
    </source>
</evidence>
<dbReference type="PANTHER" id="PTHR11764:SF20">
    <property type="entry name" value="LANOSTEROL SYNTHASE"/>
    <property type="match status" value="1"/>
</dbReference>
<comment type="caution">
    <text evidence="5">The sequence shown here is derived from an EMBL/GenBank/DDBJ whole genome shotgun (WGS) entry which is preliminary data.</text>
</comment>
<dbReference type="InterPro" id="IPR018333">
    <property type="entry name" value="Squalene_cyclase"/>
</dbReference>
<dbReference type="AlphaFoldDB" id="A0A6H9G6K2"/>
<dbReference type="Pfam" id="PF13243">
    <property type="entry name" value="SQHop_cyclase_C"/>
    <property type="match status" value="1"/>
</dbReference>
<dbReference type="Proteomes" id="UP000438874">
    <property type="component" value="Unassembled WGS sequence"/>
</dbReference>
<gene>
    <name evidence="5" type="ORF">NIES3787_18890</name>
</gene>
<keyword evidence="3" id="KW-0677">Repeat</keyword>
<dbReference type="Gene3D" id="1.50.10.20">
    <property type="match status" value="1"/>
</dbReference>
<dbReference type="UniPathway" id="UPA00337"/>
<evidence type="ECO:0000313" key="6">
    <source>
        <dbReference type="Proteomes" id="UP000438874"/>
    </source>
</evidence>
<feature type="domain" description="Squalene cyclase C-terminal" evidence="4">
    <location>
        <begin position="420"/>
        <end position="648"/>
    </location>
</feature>
<name>A0A6H9G6K2_MICAE</name>
<dbReference type="GO" id="GO:0005811">
    <property type="term" value="C:lipid droplet"/>
    <property type="evidence" value="ECO:0007669"/>
    <property type="project" value="InterPro"/>
</dbReference>
<comment type="similarity">
    <text evidence="2">Belongs to the terpene cyclase/mutase family.</text>
</comment>
<dbReference type="RefSeq" id="WP_159249434.1">
    <property type="nucleotide sequence ID" value="NZ_BJCH01000016.1"/>
</dbReference>
<dbReference type="SUPFAM" id="SSF48239">
    <property type="entry name" value="Terpenoid cyclases/Protein prenyltransferases"/>
    <property type="match status" value="1"/>
</dbReference>
<accession>A0A6H9G6K2</accession>
<reference evidence="5 6" key="1">
    <citation type="submission" date="2019-02" db="EMBL/GenBank/DDBJ databases">
        <title>Draft genome sequence of Arthrospira platensis NIES-3787.</title>
        <authorList>
            <person name="Yamaguchi H."/>
            <person name="Suzuki S."/>
            <person name="Kawachi M."/>
        </authorList>
    </citation>
    <scope>NUCLEOTIDE SEQUENCE [LARGE SCALE GENOMIC DNA]</scope>
    <source>
        <strain evidence="5 6">NIES-3787</strain>
    </source>
</reference>
<evidence type="ECO:0000256" key="1">
    <source>
        <dbReference type="ARBA" id="ARBA00004999"/>
    </source>
</evidence>
<dbReference type="PANTHER" id="PTHR11764">
    <property type="entry name" value="TERPENE CYCLASE/MUTASE FAMILY MEMBER"/>
    <property type="match status" value="1"/>
</dbReference>
<organism evidence="5 6">
    <name type="scientific">Microcystis aeruginosa NIES-3787</name>
    <dbReference type="NCBI Taxonomy" id="2517782"/>
    <lineage>
        <taxon>Bacteria</taxon>
        <taxon>Bacillati</taxon>
        <taxon>Cyanobacteriota</taxon>
        <taxon>Cyanophyceae</taxon>
        <taxon>Oscillatoriophycideae</taxon>
        <taxon>Chroococcales</taxon>
        <taxon>Microcystaceae</taxon>
        <taxon>Microcystis</taxon>
    </lineage>
</organism>
<sequence>MIKQDWLPIINQENEKISEYMSCLQDFWKNKLIFKGLEKSPHIVGEQHIHFIYLFIEAPCFKSLQINDNKIRILAIAGQLFATSLVLSDEVIDRQSIELNIASLLEIQARKFESYHLLYQIFPPNTTFWQRFRGYLSEYTQACLEENDFISGKRPWSEYTESVAIQSIKDKTGVAKTAIAGLVELAEDDTYLDSLGESISNFYVAVQMLDDLFDWKEDLQTGIPSLLLSRLIDKSPHQYSQEKLEELRKKLNHKIYYQGHANYVLELALKYLDQAEILKKELPELLWWNVTSKLRHKCQTLIEDIAGIVQKNLERAKKQPKFTLTLPPAASEWQQLSWDGLDFIIKQWQLGFGEARHIMVFAQEQGFSSSQEYQYGDVFQRALIADALCDVDEQLGGLLQPLLKEEVNYLLNCQRTTGIGGWSYFPDLPELSPDADDLAQIMQVLLRLGHGAEIVKFCETPLKFLLEDCAYPDGSFETWIIPKNQRTPEQENQAKWAKEAWGTGPDTDVIANLVYALWLYDSQRFSDQIKQGITYLESQQQADGSWLSSWYHGPYYGTYVCLRLLAATKPDSPAISRASNFLKTHQHSDGGWGLTEDSDSLSTALSLLGLAAVAKLKGGEENNNLATPALSFLQSCRQPDKAWENCQFIRMELGRATGQVYQILSYGSRTITSTFVMKAANAWHQLSRKITLYL</sequence>
<proteinExistence type="inferred from homology"/>
<evidence type="ECO:0000313" key="5">
    <source>
        <dbReference type="EMBL" id="GCL46197.1"/>
    </source>
</evidence>
<dbReference type="GO" id="GO:0016104">
    <property type="term" value="P:triterpenoid biosynthetic process"/>
    <property type="evidence" value="ECO:0007669"/>
    <property type="project" value="InterPro"/>
</dbReference>
<dbReference type="GO" id="GO:0016866">
    <property type="term" value="F:intramolecular transferase activity"/>
    <property type="evidence" value="ECO:0007669"/>
    <property type="project" value="InterPro"/>
</dbReference>
<dbReference type="InterPro" id="IPR032696">
    <property type="entry name" value="SQ_cyclase_C"/>
</dbReference>
<protein>
    <submittedName>
        <fullName evidence="5">Squalene/oxidosqualene cyclase</fullName>
    </submittedName>
</protein>